<comment type="caution">
    <text evidence="2">The sequence shown here is derived from an EMBL/GenBank/DDBJ whole genome shotgun (WGS) entry which is preliminary data.</text>
</comment>
<keyword evidence="1" id="KW-1133">Transmembrane helix</keyword>
<evidence type="ECO:0000313" key="2">
    <source>
        <dbReference type="EMBL" id="KAF2325314.1"/>
    </source>
</evidence>
<gene>
    <name evidence="2" type="ORF">GH714_026419</name>
</gene>
<keyword evidence="1" id="KW-0472">Membrane</keyword>
<organism evidence="2 3">
    <name type="scientific">Hevea brasiliensis</name>
    <name type="common">Para rubber tree</name>
    <name type="synonym">Siphonia brasiliensis</name>
    <dbReference type="NCBI Taxonomy" id="3981"/>
    <lineage>
        <taxon>Eukaryota</taxon>
        <taxon>Viridiplantae</taxon>
        <taxon>Streptophyta</taxon>
        <taxon>Embryophyta</taxon>
        <taxon>Tracheophyta</taxon>
        <taxon>Spermatophyta</taxon>
        <taxon>Magnoliopsida</taxon>
        <taxon>eudicotyledons</taxon>
        <taxon>Gunneridae</taxon>
        <taxon>Pentapetalae</taxon>
        <taxon>rosids</taxon>
        <taxon>fabids</taxon>
        <taxon>Malpighiales</taxon>
        <taxon>Euphorbiaceae</taxon>
        <taxon>Crotonoideae</taxon>
        <taxon>Micrandreae</taxon>
        <taxon>Hevea</taxon>
    </lineage>
</organism>
<accession>A0A6A6NJD6</accession>
<dbReference type="PANTHER" id="PTHR31448">
    <property type="entry name" value="MYOSIN-BINDING PROTEIN 2"/>
    <property type="match status" value="1"/>
</dbReference>
<protein>
    <submittedName>
        <fullName evidence="2">Uncharacterized protein</fullName>
    </submittedName>
</protein>
<keyword evidence="1" id="KW-0812">Transmembrane</keyword>
<sequence>MILVEMAANVTSFVEAWKNLQGFMNVLNYAACELFLNFLLLVNAVFSYLLTKFAHHCKLQIPCILCSRLDHLLGNEKPGFYRNLLCSNHRSEVSSLFSCHIHGKLADGCGMCEECLLSFTMKNKSYPDMHRLLMGKFGYDLNGYRCQSSLLNREFVPGSVGVMLCACCNKPWRSRPNADKLFLLKSTSGMTMPGYMELKFASASDSESQFSDDDEGCNIFPEIKEPREESQIQHASCIVPNILTNCMAPNKLTYNSYKPQMQLDVREFQDVKCFQYDSNIGRGLGDLNCQQADQKTYPSVPELISLDDFPPLSNGMEASVAVLKEKCELKFPPPENSDPSALSELMSLVDAPSSFNAVEGTVEASQWKCESPSLSLCAYVDFYLIFNLYLHVELFLAAVGTGTDNIRNISFNKHGELFKSVAATVEGSAKNDEVANEVPNINPTYMNQSDVWKSTVSDKENESSGFVAEKSTLKEPERVDEDVKLLPIENTSAQGFGLSSDKTIPGTQGHKVELHIMMLPALM</sequence>
<dbReference type="Proteomes" id="UP000467840">
    <property type="component" value="Chromosome 5"/>
</dbReference>
<keyword evidence="3" id="KW-1185">Reference proteome</keyword>
<dbReference type="AlphaFoldDB" id="A0A6A6NJD6"/>
<dbReference type="InterPro" id="IPR039306">
    <property type="entry name" value="MYOB"/>
</dbReference>
<proteinExistence type="predicted"/>
<reference evidence="2 3" key="1">
    <citation type="journal article" date="2020" name="Mol. Plant">
        <title>The Chromosome-Based Rubber Tree Genome Provides New Insights into Spurge Genome Evolution and Rubber Biosynthesis.</title>
        <authorList>
            <person name="Liu J."/>
            <person name="Shi C."/>
            <person name="Shi C.C."/>
            <person name="Li W."/>
            <person name="Zhang Q.J."/>
            <person name="Zhang Y."/>
            <person name="Li K."/>
            <person name="Lu H.F."/>
            <person name="Shi C."/>
            <person name="Zhu S.T."/>
            <person name="Xiao Z.Y."/>
            <person name="Nan H."/>
            <person name="Yue Y."/>
            <person name="Zhu X.G."/>
            <person name="Wu Y."/>
            <person name="Hong X.N."/>
            <person name="Fan G.Y."/>
            <person name="Tong Y."/>
            <person name="Zhang D."/>
            <person name="Mao C.L."/>
            <person name="Liu Y.L."/>
            <person name="Hao S.J."/>
            <person name="Liu W.Q."/>
            <person name="Lv M.Q."/>
            <person name="Zhang H.B."/>
            <person name="Liu Y."/>
            <person name="Hu-Tang G.R."/>
            <person name="Wang J.P."/>
            <person name="Wang J.H."/>
            <person name="Sun Y.H."/>
            <person name="Ni S.B."/>
            <person name="Chen W.B."/>
            <person name="Zhang X.C."/>
            <person name="Jiao Y.N."/>
            <person name="Eichler E.E."/>
            <person name="Li G.H."/>
            <person name="Liu X."/>
            <person name="Gao L.Z."/>
        </authorList>
    </citation>
    <scope>NUCLEOTIDE SEQUENCE [LARGE SCALE GENOMIC DNA]</scope>
    <source>
        <strain evidence="3">cv. GT1</strain>
        <tissue evidence="2">Leaf</tissue>
    </source>
</reference>
<evidence type="ECO:0000256" key="1">
    <source>
        <dbReference type="SAM" id="Phobius"/>
    </source>
</evidence>
<feature type="transmembrane region" description="Helical" evidence="1">
    <location>
        <begin position="26"/>
        <end position="50"/>
    </location>
</feature>
<dbReference type="GO" id="GO:0017022">
    <property type="term" value="F:myosin binding"/>
    <property type="evidence" value="ECO:0007669"/>
    <property type="project" value="InterPro"/>
</dbReference>
<dbReference type="EMBL" id="JAAGAX010000001">
    <property type="protein sequence ID" value="KAF2325314.1"/>
    <property type="molecule type" value="Genomic_DNA"/>
</dbReference>
<dbReference type="PANTHER" id="PTHR31448:SF39">
    <property type="entry name" value="MYOSIN-BINDING PROTEIN 4-RELATED"/>
    <property type="match status" value="1"/>
</dbReference>
<evidence type="ECO:0000313" key="3">
    <source>
        <dbReference type="Proteomes" id="UP000467840"/>
    </source>
</evidence>
<name>A0A6A6NJD6_HEVBR</name>